<dbReference type="Proteomes" id="UP000242999">
    <property type="component" value="Unassembled WGS sequence"/>
</dbReference>
<dbReference type="OrthoDB" id="21421at2"/>
<dbReference type="STRING" id="64971.SAMN05421831_1013"/>
<dbReference type="RefSeq" id="WP_093307572.1">
    <property type="nucleotide sequence ID" value="NZ_FNYH01000001.1"/>
</dbReference>
<dbReference type="Pfam" id="PF17775">
    <property type="entry name" value="YchJ_M-like"/>
    <property type="match status" value="1"/>
</dbReference>
<sequence>MRIAKHAPCPCGSGAIYLKCCRPLHQQKHLAKTPEALMRSRYSAFVVADSQYLLRTWSPETRPKDLDLRDQPVWHHLEVLASQQQGDQGQVHFKAYYQGATGLDALEEISEFKRIQGCWYYVQGQVEADVS</sequence>
<comment type="similarity">
    <text evidence="1">Belongs to the UPF0225 family.</text>
</comment>
<evidence type="ECO:0000313" key="4">
    <source>
        <dbReference type="Proteomes" id="UP000242999"/>
    </source>
</evidence>
<protein>
    <recommendedName>
        <fullName evidence="1">UPF0225 protein SAMN05421831_1013</fullName>
    </recommendedName>
</protein>
<dbReference type="EMBL" id="FNYH01000001">
    <property type="protein sequence ID" value="SEI37204.1"/>
    <property type="molecule type" value="Genomic_DNA"/>
</dbReference>
<dbReference type="Gene3D" id="3.10.450.50">
    <property type="match status" value="1"/>
</dbReference>
<name>A0A1H6Q8P7_9GAMM</name>
<keyword evidence="4" id="KW-1185">Reference proteome</keyword>
<dbReference type="InterPro" id="IPR032710">
    <property type="entry name" value="NTF2-like_dom_sf"/>
</dbReference>
<dbReference type="HAMAP" id="MF_00612">
    <property type="entry name" value="UPF0225"/>
    <property type="match status" value="1"/>
</dbReference>
<evidence type="ECO:0000313" key="3">
    <source>
        <dbReference type="EMBL" id="SEI37204.1"/>
    </source>
</evidence>
<evidence type="ECO:0000256" key="1">
    <source>
        <dbReference type="HAMAP-Rule" id="MF_00612"/>
    </source>
</evidence>
<dbReference type="AlphaFoldDB" id="A0A1H6Q8P7"/>
<dbReference type="PANTHER" id="PTHR33747:SF1">
    <property type="entry name" value="ADENYLATE CYCLASE-ASSOCIATED CAP C-TERMINAL DOMAIN-CONTAINING PROTEIN"/>
    <property type="match status" value="1"/>
</dbReference>
<gene>
    <name evidence="3" type="ORF">SAMN05421831_1013</name>
</gene>
<evidence type="ECO:0000259" key="2">
    <source>
        <dbReference type="Pfam" id="PF17775"/>
    </source>
</evidence>
<dbReference type="SUPFAM" id="SSF54427">
    <property type="entry name" value="NTF2-like"/>
    <property type="match status" value="1"/>
</dbReference>
<dbReference type="InterPro" id="IPR048469">
    <property type="entry name" value="YchJ-like_M"/>
</dbReference>
<organism evidence="3 4">
    <name type="scientific">Allopseudospirillum japonicum</name>
    <dbReference type="NCBI Taxonomy" id="64971"/>
    <lineage>
        <taxon>Bacteria</taxon>
        <taxon>Pseudomonadati</taxon>
        <taxon>Pseudomonadota</taxon>
        <taxon>Gammaproteobacteria</taxon>
        <taxon>Oceanospirillales</taxon>
        <taxon>Oceanospirillaceae</taxon>
        <taxon>Allopseudospirillum</taxon>
    </lineage>
</organism>
<proteinExistence type="inferred from homology"/>
<dbReference type="InterPro" id="IPR023006">
    <property type="entry name" value="YchJ-like"/>
</dbReference>
<accession>A0A1H6Q8P7</accession>
<reference evidence="4" key="1">
    <citation type="submission" date="2016-10" db="EMBL/GenBank/DDBJ databases">
        <authorList>
            <person name="Varghese N."/>
            <person name="Submissions S."/>
        </authorList>
    </citation>
    <scope>NUCLEOTIDE SEQUENCE [LARGE SCALE GENOMIC DNA]</scope>
    <source>
        <strain evidence="4">DSM 7165</strain>
    </source>
</reference>
<dbReference type="PANTHER" id="PTHR33747">
    <property type="entry name" value="UPF0225 PROTEIN SCO1677"/>
    <property type="match status" value="1"/>
</dbReference>
<feature type="domain" description="YchJ-like middle NTF2-like" evidence="2">
    <location>
        <begin position="33"/>
        <end position="124"/>
    </location>
</feature>